<proteinExistence type="predicted"/>
<dbReference type="EMBL" id="CM014087">
    <property type="protein sequence ID" value="TKS76522.1"/>
    <property type="molecule type" value="Genomic_DNA"/>
</dbReference>
<evidence type="ECO:0000313" key="2">
    <source>
        <dbReference type="Proteomes" id="UP000298787"/>
    </source>
</evidence>
<dbReference type="AlphaFoldDB" id="A0A4V6AQA4"/>
<dbReference type="Proteomes" id="UP000298787">
    <property type="component" value="Chromosome 10"/>
</dbReference>
<protein>
    <submittedName>
        <fullName evidence="1">Uncharacterized protein</fullName>
    </submittedName>
</protein>
<keyword evidence="2" id="KW-1185">Reference proteome</keyword>
<reference evidence="1 2" key="1">
    <citation type="submission" date="2019-01" db="EMBL/GenBank/DDBJ databases">
        <title>Genome Assembly of Collichthys lucidus.</title>
        <authorList>
            <person name="Cai M."/>
            <person name="Xiao S."/>
        </authorList>
    </citation>
    <scope>NUCLEOTIDE SEQUENCE [LARGE SCALE GENOMIC DNA]</scope>
    <source>
        <strain evidence="1">JT15FE1705JMU</strain>
        <tissue evidence="1">Muscle</tissue>
    </source>
</reference>
<accession>A0A4V6AQA4</accession>
<organism evidence="1 2">
    <name type="scientific">Collichthys lucidus</name>
    <name type="common">Big head croaker</name>
    <name type="synonym">Sciaena lucida</name>
    <dbReference type="NCBI Taxonomy" id="240159"/>
    <lineage>
        <taxon>Eukaryota</taxon>
        <taxon>Metazoa</taxon>
        <taxon>Chordata</taxon>
        <taxon>Craniata</taxon>
        <taxon>Vertebrata</taxon>
        <taxon>Euteleostomi</taxon>
        <taxon>Actinopterygii</taxon>
        <taxon>Neopterygii</taxon>
        <taxon>Teleostei</taxon>
        <taxon>Neoteleostei</taxon>
        <taxon>Acanthomorphata</taxon>
        <taxon>Eupercaria</taxon>
        <taxon>Sciaenidae</taxon>
        <taxon>Collichthys</taxon>
    </lineage>
</organism>
<sequence length="106" mass="12429">MQARTTVRERIGFIEVREERVRYEVEEMAEVKQWWDRMEEARSLDCLKVVDGEQASRRQEVKMVVDLSTRECQLEFQGKQRGVKEQVVEDGLNVLYQGLYAGGVMS</sequence>
<gene>
    <name evidence="1" type="ORF">D9C73_010611</name>
</gene>
<evidence type="ECO:0000313" key="1">
    <source>
        <dbReference type="EMBL" id="TKS76522.1"/>
    </source>
</evidence>
<name>A0A4V6AQA4_COLLU</name>